<comment type="caution">
    <text evidence="9">The sequence shown here is derived from an EMBL/GenBank/DDBJ whole genome shotgun (WGS) entry which is preliminary data.</text>
</comment>
<dbReference type="PRINTS" id="PR00414">
    <property type="entry name" value="PPTHIESTRASE"/>
</dbReference>
<evidence type="ECO:0000256" key="4">
    <source>
        <dbReference type="ARBA" id="ARBA00022801"/>
    </source>
</evidence>
<feature type="signal peptide" evidence="8">
    <location>
        <begin position="1"/>
        <end position="16"/>
    </location>
</feature>
<keyword evidence="5" id="KW-1015">Disulfide bond</keyword>
<evidence type="ECO:0000256" key="8">
    <source>
        <dbReference type="SAM" id="SignalP"/>
    </source>
</evidence>
<dbReference type="InterPro" id="IPR002472">
    <property type="entry name" value="Palm_thioest"/>
</dbReference>
<organism evidence="9 10">
    <name type="scientific">Vanrija albida</name>
    <dbReference type="NCBI Taxonomy" id="181172"/>
    <lineage>
        <taxon>Eukaryota</taxon>
        <taxon>Fungi</taxon>
        <taxon>Dikarya</taxon>
        <taxon>Basidiomycota</taxon>
        <taxon>Agaricomycotina</taxon>
        <taxon>Tremellomycetes</taxon>
        <taxon>Trichosporonales</taxon>
        <taxon>Trichosporonaceae</taxon>
        <taxon>Vanrija</taxon>
    </lineage>
</organism>
<sequence>MLSALIGAVLLGTAAAAPAQIPLAANLSAGVAPTARPRPLVIWHGLGDTAHSEGMDAFADRVRELYPGIYVHNVVAPRDASASDESRAGWWGSASGLGDDVCEQLGEIPELVGGFDAIGFSQGGLFIRYYAQYCNDPPVRNLITFGSPHFGIAALIPCPDPPTLACTLAARAAKAGIYTAWAQRNLIQAQYFRDPARLDEFLLANEFIRDLNAEGGLDDDGEPTGREHGGLGLSGVENVVAIAFDEDETVVPGLSAHWATIDPDNTTAVVPLKEQQLYAQDWIGLRALDKKGRLHLETCPGRHMEIGGEGECGDKVLQSVAAGAAVAI</sequence>
<dbReference type="InterPro" id="IPR029058">
    <property type="entry name" value="AB_hydrolase_fold"/>
</dbReference>
<protein>
    <recommendedName>
        <fullName evidence="2">Palmitoyl-protein thioesterase 1</fullName>
        <ecNumber evidence="1">3.1.2.22</ecNumber>
    </recommendedName>
    <alternativeName>
        <fullName evidence="7">Palmitoyl-protein hydrolase 1</fullName>
    </alternativeName>
</protein>
<accession>A0ABR3PT24</accession>
<proteinExistence type="predicted"/>
<gene>
    <name evidence="9" type="ORF">Q8F55_009183</name>
</gene>
<dbReference type="Gene3D" id="3.40.50.1820">
    <property type="entry name" value="alpha/beta hydrolase"/>
    <property type="match status" value="1"/>
</dbReference>
<evidence type="ECO:0000256" key="1">
    <source>
        <dbReference type="ARBA" id="ARBA00012423"/>
    </source>
</evidence>
<evidence type="ECO:0000256" key="7">
    <source>
        <dbReference type="ARBA" id="ARBA00031934"/>
    </source>
</evidence>
<evidence type="ECO:0000256" key="3">
    <source>
        <dbReference type="ARBA" id="ARBA00022729"/>
    </source>
</evidence>
<dbReference type="Pfam" id="PF02089">
    <property type="entry name" value="Palm_thioest"/>
    <property type="match status" value="1"/>
</dbReference>
<keyword evidence="10" id="KW-1185">Reference proteome</keyword>
<evidence type="ECO:0000313" key="9">
    <source>
        <dbReference type="EMBL" id="KAL1405545.1"/>
    </source>
</evidence>
<dbReference type="RefSeq" id="XP_069205489.1">
    <property type="nucleotide sequence ID" value="XM_069357552.1"/>
</dbReference>
<dbReference type="SUPFAM" id="SSF53474">
    <property type="entry name" value="alpha/beta-Hydrolases"/>
    <property type="match status" value="1"/>
</dbReference>
<dbReference type="GeneID" id="95990226"/>
<keyword evidence="4" id="KW-0378">Hydrolase</keyword>
<evidence type="ECO:0000256" key="5">
    <source>
        <dbReference type="ARBA" id="ARBA00023157"/>
    </source>
</evidence>
<dbReference type="EC" id="3.1.2.22" evidence="1"/>
<reference evidence="9 10" key="1">
    <citation type="submission" date="2023-08" db="EMBL/GenBank/DDBJ databases">
        <title>Annotated Genome Sequence of Vanrija albida AlHP1.</title>
        <authorList>
            <person name="Herzog R."/>
        </authorList>
    </citation>
    <scope>NUCLEOTIDE SEQUENCE [LARGE SCALE GENOMIC DNA]</scope>
    <source>
        <strain evidence="9 10">AlHP1</strain>
    </source>
</reference>
<keyword evidence="3 8" id="KW-0732">Signal</keyword>
<feature type="chain" id="PRO_5045398834" description="Palmitoyl-protein thioesterase 1" evidence="8">
    <location>
        <begin position="17"/>
        <end position="328"/>
    </location>
</feature>
<evidence type="ECO:0000256" key="6">
    <source>
        <dbReference type="ARBA" id="ARBA00023180"/>
    </source>
</evidence>
<dbReference type="PANTHER" id="PTHR11247:SF8">
    <property type="entry name" value="PALMITOYL-PROTEIN THIOESTERASE 1"/>
    <property type="match status" value="1"/>
</dbReference>
<evidence type="ECO:0000313" key="10">
    <source>
        <dbReference type="Proteomes" id="UP001565368"/>
    </source>
</evidence>
<dbReference type="PANTHER" id="PTHR11247">
    <property type="entry name" value="PALMITOYL-PROTEIN THIOESTERASE/DOLICHYLDIPHOSPHATASE 1"/>
    <property type="match status" value="1"/>
</dbReference>
<name>A0ABR3PT24_9TREE</name>
<dbReference type="Proteomes" id="UP001565368">
    <property type="component" value="Unassembled WGS sequence"/>
</dbReference>
<keyword evidence="6" id="KW-0325">Glycoprotein</keyword>
<evidence type="ECO:0000256" key="2">
    <source>
        <dbReference type="ARBA" id="ARBA00014212"/>
    </source>
</evidence>
<dbReference type="EMBL" id="JBBXJM010000007">
    <property type="protein sequence ID" value="KAL1405545.1"/>
    <property type="molecule type" value="Genomic_DNA"/>
</dbReference>